<evidence type="ECO:0000313" key="2">
    <source>
        <dbReference type="Proteomes" id="UP001301728"/>
    </source>
</evidence>
<dbReference type="RefSeq" id="WP_323306843.1">
    <property type="nucleotide sequence ID" value="NZ_JAYGHT010000049.1"/>
</dbReference>
<organism evidence="1 2">
    <name type="scientific">Limnoraphis robusta CCNP1315</name>
    <dbReference type="NCBI Taxonomy" id="3110306"/>
    <lineage>
        <taxon>Bacteria</taxon>
        <taxon>Bacillati</taxon>
        <taxon>Cyanobacteriota</taxon>
        <taxon>Cyanophyceae</taxon>
        <taxon>Oscillatoriophycideae</taxon>
        <taxon>Oscillatoriales</taxon>
        <taxon>Sirenicapillariaceae</taxon>
        <taxon>Limnoraphis</taxon>
    </lineage>
</organism>
<protein>
    <submittedName>
        <fullName evidence="1">Uncharacterized protein</fullName>
    </submittedName>
</protein>
<proteinExistence type="predicted"/>
<sequence>MPQAEGGKPPRQTVFVVQPFEMRRRGRSTGLAPTVPLAARDEAHARLLLERAPHRTGIVGAVAFSRSGDPESGDFDEPVILGQIGDVPEELI</sequence>
<keyword evidence="2" id="KW-1185">Reference proteome</keyword>
<comment type="caution">
    <text evidence="1">The sequence shown here is derived from an EMBL/GenBank/DDBJ whole genome shotgun (WGS) entry which is preliminary data.</text>
</comment>
<evidence type="ECO:0000313" key="1">
    <source>
        <dbReference type="EMBL" id="MEA5519635.1"/>
    </source>
</evidence>
<reference evidence="1 2" key="1">
    <citation type="submission" date="2023-12" db="EMBL/GenBank/DDBJ databases">
        <title>Baltic Sea Cyanobacteria.</title>
        <authorList>
            <person name="Delbaje E."/>
            <person name="Fewer D.P."/>
            <person name="Shishido T.K."/>
        </authorList>
    </citation>
    <scope>NUCLEOTIDE SEQUENCE [LARGE SCALE GENOMIC DNA]</scope>
    <source>
        <strain evidence="1 2">CCNP 1315</strain>
    </source>
</reference>
<gene>
    <name evidence="1" type="ORF">VB854_11850</name>
</gene>
<name>A0ABU5TXL7_9CYAN</name>
<accession>A0ABU5TXL7</accession>
<dbReference type="EMBL" id="JAYGHT010000049">
    <property type="protein sequence ID" value="MEA5519635.1"/>
    <property type="molecule type" value="Genomic_DNA"/>
</dbReference>
<dbReference type="Proteomes" id="UP001301728">
    <property type="component" value="Unassembled WGS sequence"/>
</dbReference>